<keyword evidence="4" id="KW-1185">Reference proteome</keyword>
<evidence type="ECO:0000256" key="1">
    <source>
        <dbReference type="SAM" id="Phobius"/>
    </source>
</evidence>
<sequence length="187" mass="20006">MEKHEAGVIRPQMCILVLKICAASAHVGSTLMTISNFSARLMFVMSLLVAGQSLASPKKDKDPAFECPKLSKKLSAEEVFTGRMEALLDGDLDLAFCYYAEDAVIVLPGSVVQGREQARIAFMNFGSVFGGLIPHPSSVTIAGDVVLATFSLVTPHASVQDGADTFVIRDGRIQAQTVHASIVFHVP</sequence>
<accession>A0ABY9WQV8</accession>
<name>A0ABY9WQV8_9BACT</name>
<feature type="domain" description="SnoaL-like" evidence="2">
    <location>
        <begin position="84"/>
        <end position="174"/>
    </location>
</feature>
<evidence type="ECO:0000259" key="2">
    <source>
        <dbReference type="Pfam" id="PF12680"/>
    </source>
</evidence>
<protein>
    <submittedName>
        <fullName evidence="3">Nuclear transport factor 2 family protein</fullName>
    </submittedName>
</protein>
<dbReference type="EMBL" id="CP043494">
    <property type="protein sequence ID" value="WNG46118.1"/>
    <property type="molecule type" value="Genomic_DNA"/>
</dbReference>
<keyword evidence="1" id="KW-0472">Membrane</keyword>
<evidence type="ECO:0000313" key="3">
    <source>
        <dbReference type="EMBL" id="WNG46118.1"/>
    </source>
</evidence>
<dbReference type="Gene3D" id="3.10.450.50">
    <property type="match status" value="1"/>
</dbReference>
<dbReference type="SUPFAM" id="SSF54427">
    <property type="entry name" value="NTF2-like"/>
    <property type="match status" value="1"/>
</dbReference>
<organism evidence="3 4">
    <name type="scientific">Archangium minus</name>
    <dbReference type="NCBI Taxonomy" id="83450"/>
    <lineage>
        <taxon>Bacteria</taxon>
        <taxon>Pseudomonadati</taxon>
        <taxon>Myxococcota</taxon>
        <taxon>Myxococcia</taxon>
        <taxon>Myxococcales</taxon>
        <taxon>Cystobacterineae</taxon>
        <taxon>Archangiaceae</taxon>
        <taxon>Archangium</taxon>
    </lineage>
</organism>
<proteinExistence type="predicted"/>
<gene>
    <name evidence="3" type="ORF">F0U60_19860</name>
</gene>
<feature type="transmembrane region" description="Helical" evidence="1">
    <location>
        <begin position="12"/>
        <end position="31"/>
    </location>
</feature>
<reference evidence="3 4" key="1">
    <citation type="submission" date="2019-08" db="EMBL/GenBank/DDBJ databases">
        <title>Archangium and Cystobacter genomes.</title>
        <authorList>
            <person name="Chen I.-C.K."/>
            <person name="Wielgoss S."/>
        </authorList>
    </citation>
    <scope>NUCLEOTIDE SEQUENCE [LARGE SCALE GENOMIC DNA]</scope>
    <source>
        <strain evidence="3 4">Cbm 6</strain>
    </source>
</reference>
<dbReference type="InterPro" id="IPR032710">
    <property type="entry name" value="NTF2-like_dom_sf"/>
</dbReference>
<evidence type="ECO:0000313" key="4">
    <source>
        <dbReference type="Proteomes" id="UP001611383"/>
    </source>
</evidence>
<keyword evidence="1" id="KW-1133">Transmembrane helix</keyword>
<dbReference type="Proteomes" id="UP001611383">
    <property type="component" value="Chromosome"/>
</dbReference>
<dbReference type="InterPro" id="IPR037401">
    <property type="entry name" value="SnoaL-like"/>
</dbReference>
<dbReference type="Pfam" id="PF12680">
    <property type="entry name" value="SnoaL_2"/>
    <property type="match status" value="1"/>
</dbReference>
<keyword evidence="1" id="KW-0812">Transmembrane</keyword>